<feature type="compositionally biased region" description="Basic and acidic residues" evidence="11">
    <location>
        <begin position="101"/>
        <end position="114"/>
    </location>
</feature>
<dbReference type="GO" id="GO:0160082">
    <property type="term" value="F:hypoxia-inducible factor-proline dioxygenase activity"/>
    <property type="evidence" value="ECO:0007669"/>
    <property type="project" value="UniProtKB-EC"/>
</dbReference>
<evidence type="ECO:0000256" key="4">
    <source>
        <dbReference type="ARBA" id="ARBA00022896"/>
    </source>
</evidence>
<dbReference type="Proteomes" id="UP001221898">
    <property type="component" value="Unassembled WGS sequence"/>
</dbReference>
<evidence type="ECO:0000256" key="2">
    <source>
        <dbReference type="ARBA" id="ARBA00004123"/>
    </source>
</evidence>
<dbReference type="Pfam" id="PF13640">
    <property type="entry name" value="2OG-FeII_Oxy_3"/>
    <property type="match status" value="1"/>
</dbReference>
<comment type="subcellular location">
    <subcellularLocation>
        <location evidence="2">Nucleus</location>
    </subcellularLocation>
</comment>
<feature type="region of interest" description="Disordered" evidence="11">
    <location>
        <begin position="92"/>
        <end position="185"/>
    </location>
</feature>
<keyword evidence="5" id="KW-0223">Dioxygenase</keyword>
<keyword evidence="7" id="KW-0408">Iron</keyword>
<dbReference type="FunFam" id="2.60.120.620:FF:000005">
    <property type="entry name" value="Egl nine homolog 1"/>
    <property type="match status" value="1"/>
</dbReference>
<dbReference type="Gene3D" id="2.60.120.620">
    <property type="entry name" value="q2cbj1_9rhob like domain"/>
    <property type="match status" value="1"/>
</dbReference>
<dbReference type="PANTHER" id="PTHR12907:SF6">
    <property type="entry name" value="PROLYL HYDROXYLASE EGLN2"/>
    <property type="match status" value="1"/>
</dbReference>
<comment type="caution">
    <text evidence="13">The sequence shown here is derived from an EMBL/GenBank/DDBJ whole genome shotgun (WGS) entry which is preliminary data.</text>
</comment>
<dbReference type="InterPro" id="IPR044862">
    <property type="entry name" value="Pro_4_hyd_alph_FE2OG_OXY"/>
</dbReference>
<dbReference type="EC" id="1.14.11.29" evidence="9"/>
<dbReference type="EMBL" id="JAINUG010000272">
    <property type="protein sequence ID" value="KAJ8384421.1"/>
    <property type="molecule type" value="Genomic_DNA"/>
</dbReference>
<reference evidence="13" key="1">
    <citation type="journal article" date="2023" name="Science">
        <title>Genome structures resolve the early diversification of teleost fishes.</title>
        <authorList>
            <person name="Parey E."/>
            <person name="Louis A."/>
            <person name="Montfort J."/>
            <person name="Bouchez O."/>
            <person name="Roques C."/>
            <person name="Iampietro C."/>
            <person name="Lluch J."/>
            <person name="Castinel A."/>
            <person name="Donnadieu C."/>
            <person name="Desvignes T."/>
            <person name="Floi Bucao C."/>
            <person name="Jouanno E."/>
            <person name="Wen M."/>
            <person name="Mejri S."/>
            <person name="Dirks R."/>
            <person name="Jansen H."/>
            <person name="Henkel C."/>
            <person name="Chen W.J."/>
            <person name="Zahm M."/>
            <person name="Cabau C."/>
            <person name="Klopp C."/>
            <person name="Thompson A.W."/>
            <person name="Robinson-Rechavi M."/>
            <person name="Braasch I."/>
            <person name="Lecointre G."/>
            <person name="Bobe J."/>
            <person name="Postlethwait J.H."/>
            <person name="Berthelot C."/>
            <person name="Roest Crollius H."/>
            <person name="Guiguen Y."/>
        </authorList>
    </citation>
    <scope>NUCLEOTIDE SEQUENCE</scope>
    <source>
        <strain evidence="13">NC1722</strain>
    </source>
</reference>
<feature type="compositionally biased region" description="Basic residues" evidence="11">
    <location>
        <begin position="115"/>
        <end position="124"/>
    </location>
</feature>
<comment type="catalytic activity">
    <reaction evidence="10">
        <text>L-prolyl-[hypoxia-inducible factor alpha subunit] + 2-oxoglutarate + O2 = trans-4-hydroxy-L-prolyl-[hypoxia-inducible factor alpha subunit] + succinate + CO2</text>
        <dbReference type="Rhea" id="RHEA:48400"/>
        <dbReference type="Rhea" id="RHEA-COMP:12093"/>
        <dbReference type="Rhea" id="RHEA-COMP:12094"/>
        <dbReference type="ChEBI" id="CHEBI:15379"/>
        <dbReference type="ChEBI" id="CHEBI:16526"/>
        <dbReference type="ChEBI" id="CHEBI:16810"/>
        <dbReference type="ChEBI" id="CHEBI:30031"/>
        <dbReference type="ChEBI" id="CHEBI:50342"/>
        <dbReference type="ChEBI" id="CHEBI:61965"/>
        <dbReference type="EC" id="1.14.11.29"/>
    </reaction>
</comment>
<evidence type="ECO:0000313" key="14">
    <source>
        <dbReference type="Proteomes" id="UP001221898"/>
    </source>
</evidence>
<dbReference type="GO" id="GO:0008198">
    <property type="term" value="F:ferrous iron binding"/>
    <property type="evidence" value="ECO:0007669"/>
    <property type="project" value="TreeGrafter"/>
</dbReference>
<dbReference type="InterPro" id="IPR051559">
    <property type="entry name" value="HIF_prolyl_hydroxylases"/>
</dbReference>
<dbReference type="PROSITE" id="PS51471">
    <property type="entry name" value="FE2OG_OXY"/>
    <property type="match status" value="1"/>
</dbReference>
<dbReference type="InterPro" id="IPR005123">
    <property type="entry name" value="Oxoglu/Fe-dep_dioxygenase_dom"/>
</dbReference>
<organism evidence="13 14">
    <name type="scientific">Aldrovandia affinis</name>
    <dbReference type="NCBI Taxonomy" id="143900"/>
    <lineage>
        <taxon>Eukaryota</taxon>
        <taxon>Metazoa</taxon>
        <taxon>Chordata</taxon>
        <taxon>Craniata</taxon>
        <taxon>Vertebrata</taxon>
        <taxon>Euteleostomi</taxon>
        <taxon>Actinopterygii</taxon>
        <taxon>Neopterygii</taxon>
        <taxon>Teleostei</taxon>
        <taxon>Notacanthiformes</taxon>
        <taxon>Halosauridae</taxon>
        <taxon>Aldrovandia</taxon>
    </lineage>
</organism>
<evidence type="ECO:0000256" key="8">
    <source>
        <dbReference type="ARBA" id="ARBA00023242"/>
    </source>
</evidence>
<keyword evidence="3" id="KW-0479">Metal-binding</keyword>
<accession>A0AAD7RHN6</accession>
<dbReference type="GO" id="GO:0031418">
    <property type="term" value="F:L-ascorbic acid binding"/>
    <property type="evidence" value="ECO:0007669"/>
    <property type="project" value="UniProtKB-KW"/>
</dbReference>
<keyword evidence="8" id="KW-0539">Nucleus</keyword>
<dbReference type="SMART" id="SM00702">
    <property type="entry name" value="P4Hc"/>
    <property type="match status" value="1"/>
</dbReference>
<proteinExistence type="predicted"/>
<dbReference type="GO" id="GO:0071456">
    <property type="term" value="P:cellular response to hypoxia"/>
    <property type="evidence" value="ECO:0007669"/>
    <property type="project" value="TreeGrafter"/>
</dbReference>
<evidence type="ECO:0000313" key="13">
    <source>
        <dbReference type="EMBL" id="KAJ8384421.1"/>
    </source>
</evidence>
<evidence type="ECO:0000256" key="1">
    <source>
        <dbReference type="ARBA" id="ARBA00001961"/>
    </source>
</evidence>
<name>A0AAD7RHN6_9TELE</name>
<feature type="domain" description="Fe2OG dioxygenase" evidence="12">
    <location>
        <begin position="337"/>
        <end position="438"/>
    </location>
</feature>
<evidence type="ECO:0000256" key="9">
    <source>
        <dbReference type="ARBA" id="ARBA00039004"/>
    </source>
</evidence>
<evidence type="ECO:0000256" key="11">
    <source>
        <dbReference type="SAM" id="MobiDB-lite"/>
    </source>
</evidence>
<gene>
    <name evidence="13" type="ORF">AAFF_G00205540</name>
</gene>
<evidence type="ECO:0000256" key="5">
    <source>
        <dbReference type="ARBA" id="ARBA00022964"/>
    </source>
</evidence>
<keyword evidence="6" id="KW-0560">Oxidoreductase</keyword>
<comment type="cofactor">
    <cofactor evidence="1">
        <name>L-ascorbate</name>
        <dbReference type="ChEBI" id="CHEBI:38290"/>
    </cofactor>
</comment>
<sequence>MTLPGRRSGGPGAAGASKTATRTSRRRRRSSRLLLLLPPPEGGGGGGRRAASAGRTLKSGRSWRWQPTTRAVGTETNTNPTTVAVAAGAREGACCKPRPGRGAERRNPSPDHAHFRTGHAHSKTGHAQPIHTLSSLGHALSSVGHPHPSPDHALSSVGQTHSRTGHAQPIHTISSPGHTHFRTGHAFSSLGHTLSRTGHAFSSLGHTLSRTGQALSSLTTPSPALATPSPAWAPEHMARQYIVPCMRHYGICVKDGFLGLELAERVLQEVGALGRSGRFRGGQLVSQSDIPSQNIRGDQITWVEGQEPGCQGIGALMAHIDQAVMYSAMDGQLGDYTISSRTKAMVACYPGNGTGYVCHVDNPNGDGRCITCIYYLNKNWDIKIHGGLLQIYPKGRAVVANVEPLFNRLLIFWSDGRNPHEVKPSYATRYAITVWYLDAKESADAKEKYRLAIGQKGVQVPVTTNSST</sequence>
<keyword evidence="4" id="KW-0847">Vitamin C</keyword>
<evidence type="ECO:0000256" key="7">
    <source>
        <dbReference type="ARBA" id="ARBA00023004"/>
    </source>
</evidence>
<evidence type="ECO:0000259" key="12">
    <source>
        <dbReference type="PROSITE" id="PS51471"/>
    </source>
</evidence>
<protein>
    <recommendedName>
        <fullName evidence="9">hypoxia-inducible factor-proline dioxygenase</fullName>
        <ecNumber evidence="9">1.14.11.29</ecNumber>
    </recommendedName>
</protein>
<evidence type="ECO:0000256" key="3">
    <source>
        <dbReference type="ARBA" id="ARBA00022723"/>
    </source>
</evidence>
<feature type="region of interest" description="Disordered" evidence="11">
    <location>
        <begin position="1"/>
        <end position="77"/>
    </location>
</feature>
<dbReference type="GO" id="GO:0005737">
    <property type="term" value="C:cytoplasm"/>
    <property type="evidence" value="ECO:0007669"/>
    <property type="project" value="TreeGrafter"/>
</dbReference>
<dbReference type="GO" id="GO:0005634">
    <property type="term" value="C:nucleus"/>
    <property type="evidence" value="ECO:0007669"/>
    <property type="project" value="UniProtKB-SubCell"/>
</dbReference>
<evidence type="ECO:0000256" key="10">
    <source>
        <dbReference type="ARBA" id="ARBA00049134"/>
    </source>
</evidence>
<dbReference type="InterPro" id="IPR006620">
    <property type="entry name" value="Pro_4_hyd_alph"/>
</dbReference>
<dbReference type="AlphaFoldDB" id="A0AAD7RHN6"/>
<evidence type="ECO:0000256" key="6">
    <source>
        <dbReference type="ARBA" id="ARBA00023002"/>
    </source>
</evidence>
<keyword evidence="14" id="KW-1185">Reference proteome</keyword>
<dbReference type="PANTHER" id="PTHR12907">
    <property type="entry name" value="EGL NINE HOMOLOG-RELATED"/>
    <property type="match status" value="1"/>
</dbReference>